<evidence type="ECO:0000256" key="2">
    <source>
        <dbReference type="PROSITE-ProRule" id="PRU00358"/>
    </source>
</evidence>
<feature type="compositionally biased region" description="Polar residues" evidence="3">
    <location>
        <begin position="15"/>
        <end position="29"/>
    </location>
</feature>
<comment type="caution">
    <text evidence="5">The sequence shown here is derived from an EMBL/GenBank/DDBJ whole genome shotgun (WGS) entry which is preliminary data.</text>
</comment>
<protein>
    <recommendedName>
        <fullName evidence="4">YDG domain-containing protein</fullName>
    </recommendedName>
</protein>
<dbReference type="PANTHER" id="PTHR14140">
    <property type="entry name" value="E3 UBIQUITIN-PROTEIN LIGASE UHRF-RELATED"/>
    <property type="match status" value="1"/>
</dbReference>
<dbReference type="InterPro" id="IPR045134">
    <property type="entry name" value="UHRF1/2-like"/>
</dbReference>
<accession>A0AA43TSL6</accession>
<evidence type="ECO:0000256" key="3">
    <source>
        <dbReference type="SAM" id="MobiDB-lite"/>
    </source>
</evidence>
<keyword evidence="6" id="KW-1185">Reference proteome</keyword>
<name>A0AA43TSL6_9LECA</name>
<dbReference type="InterPro" id="IPR003105">
    <property type="entry name" value="SRA_YDG"/>
</dbReference>
<dbReference type="GO" id="GO:0016567">
    <property type="term" value="P:protein ubiquitination"/>
    <property type="evidence" value="ECO:0007669"/>
    <property type="project" value="TreeGrafter"/>
</dbReference>
<comment type="subcellular location">
    <subcellularLocation>
        <location evidence="2">Nucleus</location>
    </subcellularLocation>
</comment>
<dbReference type="SUPFAM" id="SSF88697">
    <property type="entry name" value="PUA domain-like"/>
    <property type="match status" value="1"/>
</dbReference>
<dbReference type="PANTHER" id="PTHR14140:SF27">
    <property type="entry name" value="OS04G0289800 PROTEIN"/>
    <property type="match status" value="1"/>
</dbReference>
<sequence>MSQPEALSPDDSAPSLETSADQVRPTTPAASGVVAPLETAVPQQDDPSPTQESSPKVALASEAGVADQPVPTTLLNFTTHRFNPLSNSHPALVIGQCMVQMIRHHRRITPDETQAIFNILRSITHVAPLLTPKDDKDLHIRTGLRNILGETNKKVGLSGRYEYPEPLRRNAAILLAGFDARFAVEVTKDEPADEQEQAGSPPRKRRKISKPATPRAPLLTFDHPSVRQVLRGIIVRDNPKVYALDRTVADGPRDCRVFGHNGLAVGQWWPLRICALRDGAHGSSQGGIAGNNEVGAWSIVVSGGYEDHDRDQGDIIYYSGSKSHTNTDPIIPILSSYTKAMRVSKEHNRPIRVIRSGRSGSKYSPRQGLRYDGLYKIASEEMPLNTKGGAYVRFELMREPDQAPIDMERPNAAEMKVWQALKGEV</sequence>
<dbReference type="EMBL" id="JAPUFD010000002">
    <property type="protein sequence ID" value="MDI1486164.1"/>
    <property type="molecule type" value="Genomic_DNA"/>
</dbReference>
<dbReference type="Proteomes" id="UP001161017">
    <property type="component" value="Unassembled WGS sequence"/>
</dbReference>
<keyword evidence="1 2" id="KW-0539">Nucleus</keyword>
<dbReference type="Pfam" id="PF02182">
    <property type="entry name" value="SAD_SRA"/>
    <property type="match status" value="1"/>
</dbReference>
<proteinExistence type="predicted"/>
<gene>
    <name evidence="5" type="ORF">OHK93_004355</name>
</gene>
<dbReference type="Gene3D" id="2.30.280.10">
    <property type="entry name" value="SRA-YDG"/>
    <property type="match status" value="1"/>
</dbReference>
<feature type="domain" description="YDG" evidence="4">
    <location>
        <begin position="258"/>
        <end position="398"/>
    </location>
</feature>
<dbReference type="GO" id="GO:0005634">
    <property type="term" value="C:nucleus"/>
    <property type="evidence" value="ECO:0007669"/>
    <property type="project" value="UniProtKB-SubCell"/>
</dbReference>
<dbReference type="GO" id="GO:0061630">
    <property type="term" value="F:ubiquitin protein ligase activity"/>
    <property type="evidence" value="ECO:0007669"/>
    <property type="project" value="TreeGrafter"/>
</dbReference>
<evidence type="ECO:0000313" key="6">
    <source>
        <dbReference type="Proteomes" id="UP001161017"/>
    </source>
</evidence>
<dbReference type="InterPro" id="IPR015947">
    <property type="entry name" value="PUA-like_sf"/>
</dbReference>
<reference evidence="5" key="1">
    <citation type="journal article" date="2023" name="Genome Biol. Evol.">
        <title>First Whole Genome Sequence and Flow Cytometry Genome Size Data for the Lichen-Forming Fungus Ramalina farinacea (Ascomycota).</title>
        <authorList>
            <person name="Llewellyn T."/>
            <person name="Mian S."/>
            <person name="Hill R."/>
            <person name="Leitch I.J."/>
            <person name="Gaya E."/>
        </authorList>
    </citation>
    <scope>NUCLEOTIDE SEQUENCE</scope>
    <source>
        <strain evidence="5">LIQ254RAFAR</strain>
    </source>
</reference>
<feature type="compositionally biased region" description="Polar residues" evidence="3">
    <location>
        <begin position="41"/>
        <end position="54"/>
    </location>
</feature>
<feature type="region of interest" description="Disordered" evidence="3">
    <location>
        <begin position="1"/>
        <end position="65"/>
    </location>
</feature>
<dbReference type="SMART" id="SM00466">
    <property type="entry name" value="SRA"/>
    <property type="match status" value="1"/>
</dbReference>
<dbReference type="PROSITE" id="PS51015">
    <property type="entry name" value="YDG"/>
    <property type="match status" value="1"/>
</dbReference>
<evidence type="ECO:0000259" key="4">
    <source>
        <dbReference type="PROSITE" id="PS51015"/>
    </source>
</evidence>
<dbReference type="AlphaFoldDB" id="A0AA43TSL6"/>
<feature type="region of interest" description="Disordered" evidence="3">
    <location>
        <begin position="187"/>
        <end position="217"/>
    </location>
</feature>
<evidence type="ECO:0000313" key="5">
    <source>
        <dbReference type="EMBL" id="MDI1486164.1"/>
    </source>
</evidence>
<evidence type="ECO:0000256" key="1">
    <source>
        <dbReference type="ARBA" id="ARBA00023242"/>
    </source>
</evidence>
<organism evidence="5 6">
    <name type="scientific">Ramalina farinacea</name>
    <dbReference type="NCBI Taxonomy" id="258253"/>
    <lineage>
        <taxon>Eukaryota</taxon>
        <taxon>Fungi</taxon>
        <taxon>Dikarya</taxon>
        <taxon>Ascomycota</taxon>
        <taxon>Pezizomycotina</taxon>
        <taxon>Lecanoromycetes</taxon>
        <taxon>OSLEUM clade</taxon>
        <taxon>Lecanoromycetidae</taxon>
        <taxon>Lecanorales</taxon>
        <taxon>Lecanorineae</taxon>
        <taxon>Ramalinaceae</taxon>
        <taxon>Ramalina</taxon>
    </lineage>
</organism>
<dbReference type="GO" id="GO:0044027">
    <property type="term" value="P:negative regulation of gene expression via chromosomal CpG island methylation"/>
    <property type="evidence" value="ECO:0007669"/>
    <property type="project" value="TreeGrafter"/>
</dbReference>
<dbReference type="InterPro" id="IPR036987">
    <property type="entry name" value="SRA-YDG_sf"/>
</dbReference>